<evidence type="ECO:0000256" key="2">
    <source>
        <dbReference type="ARBA" id="ARBA00022741"/>
    </source>
</evidence>
<dbReference type="PANTHER" id="PTHR43261:SF1">
    <property type="entry name" value="RIBOSOME-RELEASING FACTOR 2, MITOCHONDRIAL"/>
    <property type="match status" value="1"/>
</dbReference>
<evidence type="ECO:0000259" key="9">
    <source>
        <dbReference type="PROSITE" id="PS51722"/>
    </source>
</evidence>
<comment type="similarity">
    <text evidence="1 7">Belongs to the TRAFAC class translation factor GTPase superfamily. Classic translation factor GTPase family. EF-G/EF-2 subfamily.</text>
</comment>
<dbReference type="InterPro" id="IPR020568">
    <property type="entry name" value="Ribosomal_Su5_D2-typ_SF"/>
</dbReference>
<dbReference type="InterPro" id="IPR005517">
    <property type="entry name" value="Transl_elong_EFG/EF2_IV"/>
</dbReference>
<dbReference type="InterPro" id="IPR027417">
    <property type="entry name" value="P-loop_NTPase"/>
</dbReference>
<dbReference type="Pfam" id="PF00009">
    <property type="entry name" value="GTP_EFTU"/>
    <property type="match status" value="1"/>
</dbReference>
<keyword evidence="2 7" id="KW-0547">Nucleotide-binding</keyword>
<protein>
    <recommendedName>
        <fullName evidence="7 8">Elongation factor G</fullName>
        <shortName evidence="7">EF-G</shortName>
    </recommendedName>
</protein>
<dbReference type="InterPro" id="IPR047872">
    <property type="entry name" value="EFG_IV"/>
</dbReference>
<dbReference type="SMART" id="SM00889">
    <property type="entry name" value="EFG_IV"/>
    <property type="match status" value="1"/>
</dbReference>
<dbReference type="NCBIfam" id="NF009379">
    <property type="entry name" value="PRK12740.1-3"/>
    <property type="match status" value="1"/>
</dbReference>
<comment type="function">
    <text evidence="6 7">Catalyzes the GTP-dependent ribosomal translocation step during translation elongation. During this step, the ribosome changes from the pre-translocational (PRE) to the post-translocational (POST) state as the newly formed A-site-bound peptidyl-tRNA and P-site-bound deacylated tRNA move to the P and E sites, respectively. Catalyzes the coordinated movement of the two tRNA molecules, the mRNA and conformational changes in the ribosome.</text>
</comment>
<proteinExistence type="inferred from homology"/>
<dbReference type="InterPro" id="IPR014721">
    <property type="entry name" value="Ribsml_uS5_D2-typ_fold_subgr"/>
</dbReference>
<dbReference type="CDD" id="cd01434">
    <property type="entry name" value="EFG_mtEFG1_IV"/>
    <property type="match status" value="1"/>
</dbReference>
<evidence type="ECO:0000256" key="1">
    <source>
        <dbReference type="ARBA" id="ARBA00005870"/>
    </source>
</evidence>
<dbReference type="GO" id="GO:0003746">
    <property type="term" value="F:translation elongation factor activity"/>
    <property type="evidence" value="ECO:0007669"/>
    <property type="project" value="UniProtKB-KW"/>
</dbReference>
<dbReference type="PANTHER" id="PTHR43261">
    <property type="entry name" value="TRANSLATION ELONGATION FACTOR G-RELATED"/>
    <property type="match status" value="1"/>
</dbReference>
<dbReference type="Pfam" id="PF14492">
    <property type="entry name" value="EFG_III"/>
    <property type="match status" value="1"/>
</dbReference>
<keyword evidence="7" id="KW-0963">Cytoplasm</keyword>
<dbReference type="Gene3D" id="3.30.70.240">
    <property type="match status" value="1"/>
</dbReference>
<dbReference type="CDD" id="cd03713">
    <property type="entry name" value="EFG_mtEFG_C"/>
    <property type="match status" value="1"/>
</dbReference>
<dbReference type="InterPro" id="IPR035647">
    <property type="entry name" value="EFG_III/V"/>
</dbReference>
<evidence type="ECO:0000313" key="10">
    <source>
        <dbReference type="EMBL" id="MFI7440966.1"/>
    </source>
</evidence>
<dbReference type="Pfam" id="PF00679">
    <property type="entry name" value="EFG_C"/>
    <property type="match status" value="1"/>
</dbReference>
<dbReference type="InterPro" id="IPR009022">
    <property type="entry name" value="EFG_III"/>
</dbReference>
<gene>
    <name evidence="7 10" type="primary">fusA</name>
    <name evidence="10" type="ORF">ACIBP5_13520</name>
</gene>
<dbReference type="PRINTS" id="PR00315">
    <property type="entry name" value="ELONGATNFCT"/>
</dbReference>
<keyword evidence="5 7" id="KW-0342">GTP-binding</keyword>
<dbReference type="Gene3D" id="3.40.50.300">
    <property type="entry name" value="P-loop containing nucleotide triphosphate hydrolases"/>
    <property type="match status" value="1"/>
</dbReference>
<feature type="binding site" evidence="7">
    <location>
        <begin position="66"/>
        <end position="70"/>
    </location>
    <ligand>
        <name>GTP</name>
        <dbReference type="ChEBI" id="CHEBI:37565"/>
    </ligand>
</feature>
<accession>A0ABW8A4K6</accession>
<dbReference type="SUPFAM" id="SSF52540">
    <property type="entry name" value="P-loop containing nucleoside triphosphate hydrolases"/>
    <property type="match status" value="1"/>
</dbReference>
<organism evidence="10 11">
    <name type="scientific">Nonomuraea indica</name>
    <dbReference type="NCBI Taxonomy" id="1581193"/>
    <lineage>
        <taxon>Bacteria</taxon>
        <taxon>Bacillati</taxon>
        <taxon>Actinomycetota</taxon>
        <taxon>Actinomycetes</taxon>
        <taxon>Streptosporangiales</taxon>
        <taxon>Streptosporangiaceae</taxon>
        <taxon>Nonomuraea</taxon>
    </lineage>
</organism>
<dbReference type="InterPro" id="IPR009000">
    <property type="entry name" value="Transl_B-barrel_sf"/>
</dbReference>
<keyword evidence="11" id="KW-1185">Reference proteome</keyword>
<dbReference type="Gene3D" id="3.30.70.870">
    <property type="entry name" value="Elongation Factor G (Translational Gtpase), domain 3"/>
    <property type="match status" value="1"/>
</dbReference>
<feature type="domain" description="Tr-type G" evidence="9">
    <location>
        <begin position="1"/>
        <end position="269"/>
    </location>
</feature>
<dbReference type="NCBIfam" id="NF009381">
    <property type="entry name" value="PRK12740.1-5"/>
    <property type="match status" value="1"/>
</dbReference>
<evidence type="ECO:0000256" key="6">
    <source>
        <dbReference type="ARBA" id="ARBA00024731"/>
    </source>
</evidence>
<dbReference type="InterPro" id="IPR031157">
    <property type="entry name" value="G_TR_CS"/>
</dbReference>
<dbReference type="EMBL" id="JBITMB010000003">
    <property type="protein sequence ID" value="MFI7440966.1"/>
    <property type="molecule type" value="Genomic_DNA"/>
</dbReference>
<dbReference type="InterPro" id="IPR004540">
    <property type="entry name" value="Transl_elong_EFG/EF2"/>
</dbReference>
<dbReference type="CDD" id="cd01886">
    <property type="entry name" value="EF-G"/>
    <property type="match status" value="1"/>
</dbReference>
<dbReference type="InterPro" id="IPR005225">
    <property type="entry name" value="Small_GTP-bd"/>
</dbReference>
<dbReference type="InterPro" id="IPR053905">
    <property type="entry name" value="EF-G-like_DII"/>
</dbReference>
<feature type="binding site" evidence="7">
    <location>
        <begin position="2"/>
        <end position="9"/>
    </location>
    <ligand>
        <name>GTP</name>
        <dbReference type="ChEBI" id="CHEBI:37565"/>
    </ligand>
</feature>
<dbReference type="SUPFAM" id="SSF54211">
    <property type="entry name" value="Ribosomal protein S5 domain 2-like"/>
    <property type="match status" value="1"/>
</dbReference>
<evidence type="ECO:0000256" key="5">
    <source>
        <dbReference type="ARBA" id="ARBA00023134"/>
    </source>
</evidence>
<dbReference type="InterPro" id="IPR000795">
    <property type="entry name" value="T_Tr_GTP-bd_dom"/>
</dbReference>
<keyword evidence="4 7" id="KW-0648">Protein biosynthesis</keyword>
<dbReference type="SUPFAM" id="SSF54980">
    <property type="entry name" value="EF-G C-terminal domain-like"/>
    <property type="match status" value="2"/>
</dbReference>
<sequence>MAHIDAGKTTTTERILFYTGINYKIGEVHEGAATMDWMEQEQERGITITSAATTCEWAGHTINIIDTPGHVDFTIEVERSLRVLDGAVAVFDGVAGVEPQSETVWRQADRYDVPRICFVNKMDRVGAEFHRCVDMMVSRLGATPAVIQLPLGVEADFKGVIDLIKMKALVWSAEAAKGEMYDTVDIPADHAEAAREWRDRLVETVAENDDELMELFLEGTEPTEEQLVAALRRATLASAINPVLCGTAFKNKGVQPLLDAIVAYLPAPTDIPAFKGHAVGNEEQVVERHADPTEPFSALAFKIASDPHLGKITYIRIYSGTLEAGSQVVNSVKGKKERIGKIYQMHANKREERPTAIAGQIVAVMGLKDTTTGDTLSDPANQVVLESMTFPAPVINVAIEPKTKGDQEKLSTAIQRLAEEDPSFQVRRDEETGQTVIWGMGELHLEILVDRMRREFKVEANVGRPQVAYRETIRRKVEKVDYTHKKQTGGSGQFARVIIDLEPLGEGNDGYEFENKVTGGRVPREYIPSVDAGAQEAAEFGVLAGYPMVGVKVTLTDGAAHDVDSSEMAFKIAGSMAFKEAARKADAVLLEPMMAVEVTTPEDYMGDVIGDLNGRRGQIQAMDERAGARVVNALVPLSEMFGYVGDLRSKTQGRASYSMQFDSYAEVPPGIAKEIVAKARGE</sequence>
<dbReference type="NCBIfam" id="TIGR00231">
    <property type="entry name" value="small_GTP"/>
    <property type="match status" value="1"/>
</dbReference>
<dbReference type="RefSeq" id="WP_245898931.1">
    <property type="nucleotide sequence ID" value="NZ_JBITMB010000003.1"/>
</dbReference>
<comment type="caution">
    <text evidence="10">The sequence shown here is derived from an EMBL/GenBank/DDBJ whole genome shotgun (WGS) entry which is preliminary data.</text>
</comment>
<dbReference type="NCBIfam" id="TIGR00484">
    <property type="entry name" value="EF-G"/>
    <property type="match status" value="1"/>
</dbReference>
<dbReference type="InterPro" id="IPR000640">
    <property type="entry name" value="EFG_V-like"/>
</dbReference>
<dbReference type="Gene3D" id="2.40.30.10">
    <property type="entry name" value="Translation factors"/>
    <property type="match status" value="1"/>
</dbReference>
<dbReference type="InterPro" id="IPR041095">
    <property type="entry name" value="EFG_II"/>
</dbReference>
<name>A0ABW8A4K6_9ACTN</name>
<dbReference type="PROSITE" id="PS51722">
    <property type="entry name" value="G_TR_2"/>
    <property type="match status" value="1"/>
</dbReference>
<evidence type="ECO:0000313" key="11">
    <source>
        <dbReference type="Proteomes" id="UP001612928"/>
    </source>
</evidence>
<dbReference type="InterPro" id="IPR035649">
    <property type="entry name" value="EFG_V"/>
</dbReference>
<dbReference type="HAMAP" id="MF_00054_B">
    <property type="entry name" value="EF_G_EF_2_B"/>
    <property type="match status" value="1"/>
</dbReference>
<dbReference type="Pfam" id="PF22042">
    <property type="entry name" value="EF-G_D2"/>
    <property type="match status" value="1"/>
</dbReference>
<evidence type="ECO:0000256" key="8">
    <source>
        <dbReference type="NCBIfam" id="TIGR00484"/>
    </source>
</evidence>
<feature type="binding site" evidence="7">
    <location>
        <begin position="120"/>
        <end position="123"/>
    </location>
    <ligand>
        <name>GTP</name>
        <dbReference type="ChEBI" id="CHEBI:37565"/>
    </ligand>
</feature>
<evidence type="ECO:0000256" key="3">
    <source>
        <dbReference type="ARBA" id="ARBA00022768"/>
    </source>
</evidence>
<dbReference type="Proteomes" id="UP001612928">
    <property type="component" value="Unassembled WGS sequence"/>
</dbReference>
<dbReference type="CDD" id="cd04088">
    <property type="entry name" value="EFG_mtEFG_II"/>
    <property type="match status" value="1"/>
</dbReference>
<dbReference type="Gene3D" id="3.30.230.10">
    <property type="match status" value="1"/>
</dbReference>
<dbReference type="PROSITE" id="PS00301">
    <property type="entry name" value="G_TR_1"/>
    <property type="match status" value="1"/>
</dbReference>
<reference evidence="10 11" key="1">
    <citation type="submission" date="2024-10" db="EMBL/GenBank/DDBJ databases">
        <title>The Natural Products Discovery Center: Release of the First 8490 Sequenced Strains for Exploring Actinobacteria Biosynthetic Diversity.</title>
        <authorList>
            <person name="Kalkreuter E."/>
            <person name="Kautsar S.A."/>
            <person name="Yang D."/>
            <person name="Bader C.D."/>
            <person name="Teijaro C.N."/>
            <person name="Fluegel L."/>
            <person name="Davis C.M."/>
            <person name="Simpson J.R."/>
            <person name="Lauterbach L."/>
            <person name="Steele A.D."/>
            <person name="Gui C."/>
            <person name="Meng S."/>
            <person name="Li G."/>
            <person name="Viehrig K."/>
            <person name="Ye F."/>
            <person name="Su P."/>
            <person name="Kiefer A.F."/>
            <person name="Nichols A."/>
            <person name="Cepeda A.J."/>
            <person name="Yan W."/>
            <person name="Fan B."/>
            <person name="Jiang Y."/>
            <person name="Adhikari A."/>
            <person name="Zheng C.-J."/>
            <person name="Schuster L."/>
            <person name="Cowan T.M."/>
            <person name="Smanski M.J."/>
            <person name="Chevrette M.G."/>
            <person name="De Carvalho L.P.S."/>
            <person name="Shen B."/>
        </authorList>
    </citation>
    <scope>NUCLEOTIDE SEQUENCE [LARGE SCALE GENOMIC DNA]</scope>
    <source>
        <strain evidence="10 11">NPDC049503</strain>
    </source>
</reference>
<dbReference type="SUPFAM" id="SSF50447">
    <property type="entry name" value="Translation proteins"/>
    <property type="match status" value="1"/>
</dbReference>
<evidence type="ECO:0000256" key="4">
    <source>
        <dbReference type="ARBA" id="ARBA00022917"/>
    </source>
</evidence>
<dbReference type="SMART" id="SM00838">
    <property type="entry name" value="EFG_C"/>
    <property type="match status" value="1"/>
</dbReference>
<evidence type="ECO:0000256" key="7">
    <source>
        <dbReference type="HAMAP-Rule" id="MF_00054"/>
    </source>
</evidence>
<keyword evidence="3 7" id="KW-0251">Elongation factor</keyword>
<comment type="subcellular location">
    <subcellularLocation>
        <location evidence="7">Cytoplasm</location>
    </subcellularLocation>
</comment>
<dbReference type="CDD" id="cd16262">
    <property type="entry name" value="EFG_III"/>
    <property type="match status" value="1"/>
</dbReference>
<dbReference type="Pfam" id="PF03764">
    <property type="entry name" value="EFG_IV"/>
    <property type="match status" value="1"/>
</dbReference>